<dbReference type="EMBL" id="JAEAOA010002070">
    <property type="protein sequence ID" value="KAK3608379.1"/>
    <property type="molecule type" value="Genomic_DNA"/>
</dbReference>
<protein>
    <submittedName>
        <fullName evidence="2">Uncharacterized protein</fullName>
    </submittedName>
</protein>
<organism evidence="2 3">
    <name type="scientific">Potamilus streckersoni</name>
    <dbReference type="NCBI Taxonomy" id="2493646"/>
    <lineage>
        <taxon>Eukaryota</taxon>
        <taxon>Metazoa</taxon>
        <taxon>Spiralia</taxon>
        <taxon>Lophotrochozoa</taxon>
        <taxon>Mollusca</taxon>
        <taxon>Bivalvia</taxon>
        <taxon>Autobranchia</taxon>
        <taxon>Heteroconchia</taxon>
        <taxon>Palaeoheterodonta</taxon>
        <taxon>Unionida</taxon>
        <taxon>Unionoidea</taxon>
        <taxon>Unionidae</taxon>
        <taxon>Ambleminae</taxon>
        <taxon>Lampsilini</taxon>
        <taxon>Potamilus</taxon>
    </lineage>
</organism>
<accession>A0AAE0TDJ5</accession>
<feature type="region of interest" description="Disordered" evidence="1">
    <location>
        <begin position="27"/>
        <end position="50"/>
    </location>
</feature>
<sequence>SFIQADQIYNEDINLRLHLYLQFSSPLNSNDRRGISSRENFFDQTAHQKN</sequence>
<reference evidence="2" key="2">
    <citation type="journal article" date="2021" name="Genome Biol. Evol.">
        <title>Developing a high-quality reference genome for a parasitic bivalve with doubly uniparental inheritance (Bivalvia: Unionida).</title>
        <authorList>
            <person name="Smith C.H."/>
        </authorList>
    </citation>
    <scope>NUCLEOTIDE SEQUENCE</scope>
    <source>
        <strain evidence="2">CHS0354</strain>
        <tissue evidence="2">Mantle</tissue>
    </source>
</reference>
<gene>
    <name evidence="2" type="ORF">CHS0354_035376</name>
</gene>
<evidence type="ECO:0000256" key="1">
    <source>
        <dbReference type="SAM" id="MobiDB-lite"/>
    </source>
</evidence>
<dbReference type="AlphaFoldDB" id="A0AAE0TDJ5"/>
<dbReference type="Proteomes" id="UP001195483">
    <property type="component" value="Unassembled WGS sequence"/>
</dbReference>
<keyword evidence="3" id="KW-1185">Reference proteome</keyword>
<feature type="compositionally biased region" description="Polar residues" evidence="1">
    <location>
        <begin position="37"/>
        <end position="50"/>
    </location>
</feature>
<evidence type="ECO:0000313" key="2">
    <source>
        <dbReference type="EMBL" id="KAK3608379.1"/>
    </source>
</evidence>
<feature type="non-terminal residue" evidence="2">
    <location>
        <position position="1"/>
    </location>
</feature>
<evidence type="ECO:0000313" key="3">
    <source>
        <dbReference type="Proteomes" id="UP001195483"/>
    </source>
</evidence>
<name>A0AAE0TDJ5_9BIVA</name>
<proteinExistence type="predicted"/>
<reference evidence="2" key="1">
    <citation type="journal article" date="2021" name="Genome Biol. Evol.">
        <title>A High-Quality Reference Genome for a Parasitic Bivalve with Doubly Uniparental Inheritance (Bivalvia: Unionida).</title>
        <authorList>
            <person name="Smith C.H."/>
        </authorList>
    </citation>
    <scope>NUCLEOTIDE SEQUENCE</scope>
    <source>
        <strain evidence="2">CHS0354</strain>
    </source>
</reference>
<reference evidence="2" key="3">
    <citation type="submission" date="2023-05" db="EMBL/GenBank/DDBJ databases">
        <authorList>
            <person name="Smith C.H."/>
        </authorList>
    </citation>
    <scope>NUCLEOTIDE SEQUENCE</scope>
    <source>
        <strain evidence="2">CHS0354</strain>
        <tissue evidence="2">Mantle</tissue>
    </source>
</reference>
<comment type="caution">
    <text evidence="2">The sequence shown here is derived from an EMBL/GenBank/DDBJ whole genome shotgun (WGS) entry which is preliminary data.</text>
</comment>